<gene>
    <name evidence="2" type="ORF">EV190_10757</name>
</gene>
<reference evidence="2 3" key="1">
    <citation type="submission" date="2019-03" db="EMBL/GenBank/DDBJ databases">
        <title>Genomic Encyclopedia of Type Strains, Phase IV (KMG-IV): sequencing the most valuable type-strain genomes for metagenomic binning, comparative biology and taxonomic classification.</title>
        <authorList>
            <person name="Goeker M."/>
        </authorList>
    </citation>
    <scope>NUCLEOTIDE SEQUENCE [LARGE SCALE GENOMIC DNA]</scope>
    <source>
        <strain evidence="2 3">DSM 46770</strain>
    </source>
</reference>
<proteinExistence type="predicted"/>
<dbReference type="Proteomes" id="UP000295281">
    <property type="component" value="Unassembled WGS sequence"/>
</dbReference>
<feature type="compositionally biased region" description="Polar residues" evidence="1">
    <location>
        <begin position="139"/>
        <end position="155"/>
    </location>
</feature>
<dbReference type="AlphaFoldDB" id="A0A4R6V0S9"/>
<feature type="compositionally biased region" description="Basic and acidic residues" evidence="1">
    <location>
        <begin position="156"/>
        <end position="170"/>
    </location>
</feature>
<evidence type="ECO:0000256" key="1">
    <source>
        <dbReference type="SAM" id="MobiDB-lite"/>
    </source>
</evidence>
<evidence type="ECO:0000313" key="2">
    <source>
        <dbReference type="EMBL" id="TDQ52225.1"/>
    </source>
</evidence>
<feature type="compositionally biased region" description="Basic and acidic residues" evidence="1">
    <location>
        <begin position="28"/>
        <end position="51"/>
    </location>
</feature>
<protein>
    <recommendedName>
        <fullName evidence="4">DDE family transposase</fullName>
    </recommendedName>
</protein>
<feature type="region of interest" description="Disordered" evidence="1">
    <location>
        <begin position="17"/>
        <end position="59"/>
    </location>
</feature>
<keyword evidence="3" id="KW-1185">Reference proteome</keyword>
<organism evidence="2 3">
    <name type="scientific">Actinorugispora endophytica</name>
    <dbReference type="NCBI Taxonomy" id="1605990"/>
    <lineage>
        <taxon>Bacteria</taxon>
        <taxon>Bacillati</taxon>
        <taxon>Actinomycetota</taxon>
        <taxon>Actinomycetes</taxon>
        <taxon>Streptosporangiales</taxon>
        <taxon>Nocardiopsidaceae</taxon>
        <taxon>Actinorugispora</taxon>
    </lineage>
</organism>
<evidence type="ECO:0000313" key="3">
    <source>
        <dbReference type="Proteomes" id="UP000295281"/>
    </source>
</evidence>
<comment type="caution">
    <text evidence="2">The sequence shown here is derived from an EMBL/GenBank/DDBJ whole genome shotgun (WGS) entry which is preliminary data.</text>
</comment>
<sequence length="185" mass="20467">MRTLLKRLDADQIETAGYAHPADLTRTTVERRPRPGEREQRKISTPDPDPRHRPRHRGIAVDGKALRGARTGPDRRVHLLQAVRHHDGTTLAQRRIDGRKGEITGFVPLLAGLDITGAVVTFGALHTQHAHAERIHQADGTTSRFSKPTILGSTRESARCRGRGFPERTGSRNPGTHGSRSARSR</sequence>
<name>A0A4R6V0S9_9ACTN</name>
<evidence type="ECO:0008006" key="4">
    <source>
        <dbReference type="Google" id="ProtNLM"/>
    </source>
</evidence>
<accession>A0A4R6V0S9</accession>
<feature type="region of interest" description="Disordered" evidence="1">
    <location>
        <begin position="136"/>
        <end position="185"/>
    </location>
</feature>
<dbReference type="EMBL" id="SNYN01000007">
    <property type="protein sequence ID" value="TDQ52225.1"/>
    <property type="molecule type" value="Genomic_DNA"/>
</dbReference>